<gene>
    <name evidence="1" type="ORF">Anapl_10126</name>
</gene>
<protein>
    <submittedName>
        <fullName evidence="1">Uncharacterized protein</fullName>
    </submittedName>
</protein>
<evidence type="ECO:0000313" key="2">
    <source>
        <dbReference type="Proteomes" id="UP000296049"/>
    </source>
</evidence>
<evidence type="ECO:0000313" key="1">
    <source>
        <dbReference type="EMBL" id="EOB02848.1"/>
    </source>
</evidence>
<accession>R0LR30</accession>
<name>R0LR30_ANAPL</name>
<keyword evidence="2" id="KW-1185">Reference proteome</keyword>
<reference evidence="2" key="1">
    <citation type="journal article" date="2013" name="Nat. Genet.">
        <title>The duck genome and transcriptome provide insight into an avian influenza virus reservoir species.</title>
        <authorList>
            <person name="Huang Y."/>
            <person name="Li Y."/>
            <person name="Burt D.W."/>
            <person name="Chen H."/>
            <person name="Zhang Y."/>
            <person name="Qian W."/>
            <person name="Kim H."/>
            <person name="Gan S."/>
            <person name="Zhao Y."/>
            <person name="Li J."/>
            <person name="Yi K."/>
            <person name="Feng H."/>
            <person name="Zhu P."/>
            <person name="Li B."/>
            <person name="Liu Q."/>
            <person name="Fairley S."/>
            <person name="Magor K.E."/>
            <person name="Du Z."/>
            <person name="Hu X."/>
            <person name="Goodman L."/>
            <person name="Tafer H."/>
            <person name="Vignal A."/>
            <person name="Lee T."/>
            <person name="Kim K.W."/>
            <person name="Sheng Z."/>
            <person name="An Y."/>
            <person name="Searle S."/>
            <person name="Herrero J."/>
            <person name="Groenen M.A."/>
            <person name="Crooijmans R.P."/>
            <person name="Faraut T."/>
            <person name="Cai Q."/>
            <person name="Webster R.G."/>
            <person name="Aldridge J.R."/>
            <person name="Warren W.C."/>
            <person name="Bartschat S."/>
            <person name="Kehr S."/>
            <person name="Marz M."/>
            <person name="Stadler P.F."/>
            <person name="Smith J."/>
            <person name="Kraus R.H."/>
            <person name="Zhao Y."/>
            <person name="Ren L."/>
            <person name="Fei J."/>
            <person name="Morisson M."/>
            <person name="Kaiser P."/>
            <person name="Griffin D.K."/>
            <person name="Rao M."/>
            <person name="Pitel F."/>
            <person name="Wang J."/>
            <person name="Li N."/>
        </authorList>
    </citation>
    <scope>NUCLEOTIDE SEQUENCE [LARGE SCALE GENOMIC DNA]</scope>
</reference>
<dbReference type="AlphaFoldDB" id="R0LR30"/>
<dbReference type="Proteomes" id="UP000296049">
    <property type="component" value="Unassembled WGS sequence"/>
</dbReference>
<sequence>MLCNVRKLLIDGSECDETTGIPDGMKRNTEKFPYQNRIVVFLTAIHMCWMMPDECLLFEKQTVQLCTREVLAQQFHRKRKWIVQLRTVPLCFSFATLLPVVDYDETLCPLMKMIELFGCN</sequence>
<organism evidence="1 2">
    <name type="scientific">Anas platyrhynchos</name>
    <name type="common">Mallard</name>
    <name type="synonym">Anas boschas</name>
    <dbReference type="NCBI Taxonomy" id="8839"/>
    <lineage>
        <taxon>Eukaryota</taxon>
        <taxon>Metazoa</taxon>
        <taxon>Chordata</taxon>
        <taxon>Craniata</taxon>
        <taxon>Vertebrata</taxon>
        <taxon>Euteleostomi</taxon>
        <taxon>Archelosauria</taxon>
        <taxon>Archosauria</taxon>
        <taxon>Dinosauria</taxon>
        <taxon>Saurischia</taxon>
        <taxon>Theropoda</taxon>
        <taxon>Coelurosauria</taxon>
        <taxon>Aves</taxon>
        <taxon>Neognathae</taxon>
        <taxon>Galloanserae</taxon>
        <taxon>Anseriformes</taxon>
        <taxon>Anatidae</taxon>
        <taxon>Anatinae</taxon>
        <taxon>Anas</taxon>
    </lineage>
</organism>
<proteinExistence type="predicted"/>
<dbReference type="EMBL" id="KB742924">
    <property type="protein sequence ID" value="EOB02848.1"/>
    <property type="molecule type" value="Genomic_DNA"/>
</dbReference>